<dbReference type="Proteomes" id="UP000019141">
    <property type="component" value="Unassembled WGS sequence"/>
</dbReference>
<dbReference type="EMBL" id="AZHW01000190">
    <property type="protein sequence ID" value="ETX01914.1"/>
    <property type="molecule type" value="Genomic_DNA"/>
</dbReference>
<dbReference type="PATRIC" id="fig|1429438.4.peg.1247"/>
<sequence length="451" mass="51106">MKTVLMIAYYFPPSGVSGIYRTMRFLKFLPECSWRPVVLTLQPDAYEAGEPRDDSWLERLPADLTVIRTTEFRVLEGLQWLRGRRGQAPAVPASAQAAPRLHERREAATSWWQRCKDAVTGMLSTPDRQIGWWPPAVWAGWQAVRDHGVSVLYSTGKPWTTHLVGYGLRRLTQTPWVADFRDPWLNNPSSAPMSRLRQAMEARLERLVMRWADVVVANTEVVRQEWLQRYPFLKPDKAVTITNGFDPDEALSHRLPLAPRCSSRAPRLTLTHAGSLYAQRYPHHFFVALDRILTRGAVPQDRLQVNLVGSWDTQTSAFLAVHPKVAEVVQLVSQVPHHVYLDYLQQSDVLLLLQPQTASQIPAKVFEYMQAGKPILALTPPHGATGDLVQSEGLGRVCDATDTEAIEQTLETLYRDFVAGTLTPAISVSRYQKYDMRHLTHRLASSFDQLV</sequence>
<comment type="caution">
    <text evidence="2">The sequence shown here is derived from an EMBL/GenBank/DDBJ whole genome shotgun (WGS) entry which is preliminary data.</text>
</comment>
<dbReference type="Pfam" id="PF13692">
    <property type="entry name" value="Glyco_trans_1_4"/>
    <property type="match status" value="1"/>
</dbReference>
<organism evidence="2 3">
    <name type="scientific">Entotheonella factor</name>
    <dbReference type="NCBI Taxonomy" id="1429438"/>
    <lineage>
        <taxon>Bacteria</taxon>
        <taxon>Pseudomonadati</taxon>
        <taxon>Nitrospinota/Tectimicrobiota group</taxon>
        <taxon>Candidatus Tectimicrobiota</taxon>
        <taxon>Candidatus Entotheonellia</taxon>
        <taxon>Candidatus Entotheonellales</taxon>
        <taxon>Candidatus Entotheonellaceae</taxon>
        <taxon>Candidatus Entotheonella</taxon>
    </lineage>
</organism>
<proteinExistence type="predicted"/>
<feature type="domain" description="Glycosyltransferase subfamily 4-like N-terminal" evidence="1">
    <location>
        <begin position="124"/>
        <end position="248"/>
    </location>
</feature>
<dbReference type="SUPFAM" id="SSF53756">
    <property type="entry name" value="UDP-Glycosyltransferase/glycogen phosphorylase"/>
    <property type="match status" value="1"/>
</dbReference>
<name>W4LV34_ENTF1</name>
<dbReference type="HOGENOM" id="CLU_032377_0_0_7"/>
<keyword evidence="3" id="KW-1185">Reference proteome</keyword>
<evidence type="ECO:0000313" key="2">
    <source>
        <dbReference type="EMBL" id="ETX01914.1"/>
    </source>
</evidence>
<evidence type="ECO:0000259" key="1">
    <source>
        <dbReference type="Pfam" id="PF13439"/>
    </source>
</evidence>
<dbReference type="PANTHER" id="PTHR12526">
    <property type="entry name" value="GLYCOSYLTRANSFERASE"/>
    <property type="match status" value="1"/>
</dbReference>
<protein>
    <recommendedName>
        <fullName evidence="1">Glycosyltransferase subfamily 4-like N-terminal domain-containing protein</fullName>
    </recommendedName>
</protein>
<dbReference type="GO" id="GO:0016757">
    <property type="term" value="F:glycosyltransferase activity"/>
    <property type="evidence" value="ECO:0007669"/>
    <property type="project" value="UniProtKB-ARBA"/>
</dbReference>
<evidence type="ECO:0000313" key="3">
    <source>
        <dbReference type="Proteomes" id="UP000019141"/>
    </source>
</evidence>
<accession>W4LV34</accession>
<gene>
    <name evidence="2" type="ORF">ETSY1_05535</name>
</gene>
<dbReference type="AlphaFoldDB" id="W4LV34"/>
<reference evidence="2 3" key="1">
    <citation type="journal article" date="2014" name="Nature">
        <title>An environmental bacterial taxon with a large and distinct metabolic repertoire.</title>
        <authorList>
            <person name="Wilson M.C."/>
            <person name="Mori T."/>
            <person name="Ruckert C."/>
            <person name="Uria A.R."/>
            <person name="Helf M.J."/>
            <person name="Takada K."/>
            <person name="Gernert C."/>
            <person name="Steffens U.A."/>
            <person name="Heycke N."/>
            <person name="Schmitt S."/>
            <person name="Rinke C."/>
            <person name="Helfrich E.J."/>
            <person name="Brachmann A.O."/>
            <person name="Gurgui C."/>
            <person name="Wakimoto T."/>
            <person name="Kracht M."/>
            <person name="Crusemann M."/>
            <person name="Hentschel U."/>
            <person name="Abe I."/>
            <person name="Matsunaga S."/>
            <person name="Kalinowski J."/>
            <person name="Takeyama H."/>
            <person name="Piel J."/>
        </authorList>
    </citation>
    <scope>NUCLEOTIDE SEQUENCE [LARGE SCALE GENOMIC DNA]</scope>
    <source>
        <strain evidence="3">TSY1</strain>
    </source>
</reference>
<dbReference type="InterPro" id="IPR028098">
    <property type="entry name" value="Glyco_trans_4-like_N"/>
</dbReference>
<dbReference type="Gene3D" id="3.40.50.2000">
    <property type="entry name" value="Glycogen Phosphorylase B"/>
    <property type="match status" value="2"/>
</dbReference>
<dbReference type="Pfam" id="PF13439">
    <property type="entry name" value="Glyco_transf_4"/>
    <property type="match status" value="1"/>
</dbReference>